<dbReference type="OrthoDB" id="310895at2759"/>
<evidence type="ECO:0000256" key="3">
    <source>
        <dbReference type="ARBA" id="ARBA00023027"/>
    </source>
</evidence>
<dbReference type="InterPro" id="IPR016162">
    <property type="entry name" value="Ald_DH_N"/>
</dbReference>
<dbReference type="GO" id="GO:0016620">
    <property type="term" value="F:oxidoreductase activity, acting on the aldehyde or oxo group of donors, NAD or NADP as acceptor"/>
    <property type="evidence" value="ECO:0007669"/>
    <property type="project" value="InterPro"/>
</dbReference>
<proteinExistence type="inferred from homology"/>
<keyword evidence="8" id="KW-1185">Reference proteome</keyword>
<evidence type="ECO:0000256" key="1">
    <source>
        <dbReference type="ARBA" id="ARBA00009986"/>
    </source>
</evidence>
<dbReference type="PANTHER" id="PTHR42986:SF1">
    <property type="entry name" value="BENZALDEHYDE DEHYDROGENASE YFMT"/>
    <property type="match status" value="1"/>
</dbReference>
<keyword evidence="3" id="KW-0520">NAD</keyword>
<name>A0A9P5ZK09_PLEER</name>
<evidence type="ECO:0000313" key="7">
    <source>
        <dbReference type="EMBL" id="KAF9489702.1"/>
    </source>
</evidence>
<dbReference type="InterPro" id="IPR016163">
    <property type="entry name" value="Ald_DH_C"/>
</dbReference>
<dbReference type="SUPFAM" id="SSF53720">
    <property type="entry name" value="ALDH-like"/>
    <property type="match status" value="1"/>
</dbReference>
<comment type="caution">
    <text evidence="7">The sequence shown here is derived from an EMBL/GenBank/DDBJ whole genome shotgun (WGS) entry which is preliminary data.</text>
</comment>
<evidence type="ECO:0000256" key="5">
    <source>
        <dbReference type="RuleBase" id="RU003345"/>
    </source>
</evidence>
<dbReference type="EMBL" id="MU154663">
    <property type="protein sequence ID" value="KAF9489702.1"/>
    <property type="molecule type" value="Genomic_DNA"/>
</dbReference>
<keyword evidence="2 5" id="KW-0560">Oxidoreductase</keyword>
<feature type="active site" evidence="4">
    <location>
        <position position="256"/>
    </location>
</feature>
<dbReference type="InterPro" id="IPR029510">
    <property type="entry name" value="Ald_DH_CS_GLU"/>
</dbReference>
<dbReference type="Gene3D" id="3.40.605.10">
    <property type="entry name" value="Aldehyde Dehydrogenase, Chain A, domain 1"/>
    <property type="match status" value="1"/>
</dbReference>
<evidence type="ECO:0000313" key="8">
    <source>
        <dbReference type="Proteomes" id="UP000807025"/>
    </source>
</evidence>
<dbReference type="Gene3D" id="3.40.309.10">
    <property type="entry name" value="Aldehyde Dehydrogenase, Chain A, domain 2"/>
    <property type="match status" value="1"/>
</dbReference>
<reference evidence="7" key="1">
    <citation type="submission" date="2020-11" db="EMBL/GenBank/DDBJ databases">
        <authorList>
            <consortium name="DOE Joint Genome Institute"/>
            <person name="Ahrendt S."/>
            <person name="Riley R."/>
            <person name="Andreopoulos W."/>
            <person name="Labutti K."/>
            <person name="Pangilinan J."/>
            <person name="Ruiz-Duenas F.J."/>
            <person name="Barrasa J.M."/>
            <person name="Sanchez-Garcia M."/>
            <person name="Camarero S."/>
            <person name="Miyauchi S."/>
            <person name="Serrano A."/>
            <person name="Linde D."/>
            <person name="Babiker R."/>
            <person name="Drula E."/>
            <person name="Ayuso-Fernandez I."/>
            <person name="Pacheco R."/>
            <person name="Padilla G."/>
            <person name="Ferreira P."/>
            <person name="Barriuso J."/>
            <person name="Kellner H."/>
            <person name="Castanera R."/>
            <person name="Alfaro M."/>
            <person name="Ramirez L."/>
            <person name="Pisabarro A.G."/>
            <person name="Kuo A."/>
            <person name="Tritt A."/>
            <person name="Lipzen A."/>
            <person name="He G."/>
            <person name="Yan M."/>
            <person name="Ng V."/>
            <person name="Cullen D."/>
            <person name="Martin F."/>
            <person name="Rosso M.-N."/>
            <person name="Henrissat B."/>
            <person name="Hibbett D."/>
            <person name="Martinez A.T."/>
            <person name="Grigoriev I.V."/>
        </authorList>
    </citation>
    <scope>NUCLEOTIDE SEQUENCE</scope>
    <source>
        <strain evidence="7">ATCC 90797</strain>
    </source>
</reference>
<evidence type="ECO:0000256" key="4">
    <source>
        <dbReference type="PROSITE-ProRule" id="PRU10007"/>
    </source>
</evidence>
<dbReference type="Pfam" id="PF00171">
    <property type="entry name" value="Aldedh"/>
    <property type="match status" value="1"/>
</dbReference>
<gene>
    <name evidence="7" type="ORF">BDN71DRAFT_1455740</name>
</gene>
<dbReference type="InterPro" id="IPR016161">
    <property type="entry name" value="Ald_DH/histidinol_DH"/>
</dbReference>
<organism evidence="7 8">
    <name type="scientific">Pleurotus eryngii</name>
    <name type="common">Boletus of the steppes</name>
    <dbReference type="NCBI Taxonomy" id="5323"/>
    <lineage>
        <taxon>Eukaryota</taxon>
        <taxon>Fungi</taxon>
        <taxon>Dikarya</taxon>
        <taxon>Basidiomycota</taxon>
        <taxon>Agaricomycotina</taxon>
        <taxon>Agaricomycetes</taxon>
        <taxon>Agaricomycetidae</taxon>
        <taxon>Agaricales</taxon>
        <taxon>Pleurotineae</taxon>
        <taxon>Pleurotaceae</taxon>
        <taxon>Pleurotus</taxon>
    </lineage>
</organism>
<dbReference type="PANTHER" id="PTHR42986">
    <property type="entry name" value="BENZALDEHYDE DEHYDROGENASE YFMT"/>
    <property type="match status" value="1"/>
</dbReference>
<evidence type="ECO:0000259" key="6">
    <source>
        <dbReference type="Pfam" id="PF00171"/>
    </source>
</evidence>
<dbReference type="Proteomes" id="UP000807025">
    <property type="component" value="Unassembled WGS sequence"/>
</dbReference>
<evidence type="ECO:0000256" key="2">
    <source>
        <dbReference type="ARBA" id="ARBA00023002"/>
    </source>
</evidence>
<accession>A0A9P5ZK09</accession>
<feature type="domain" description="Aldehyde dehydrogenase" evidence="6">
    <location>
        <begin position="18"/>
        <end position="473"/>
    </location>
</feature>
<protein>
    <submittedName>
        <fullName evidence="7">Aldehyde dehydrogenase</fullName>
    </submittedName>
</protein>
<dbReference type="AlphaFoldDB" id="A0A9P5ZK09"/>
<comment type="similarity">
    <text evidence="1 5">Belongs to the aldehyde dehydrogenase family.</text>
</comment>
<dbReference type="PROSITE" id="PS00687">
    <property type="entry name" value="ALDEHYDE_DEHYDR_GLU"/>
    <property type="match status" value="1"/>
</dbReference>
<sequence>MPPLTKHFINGEYRPSSSESPTFEVLNPFSHQVVGLCSTASSRDCHDAIEAANKAFASWENITPWQRRDILLKAADLISTEKYKRALITGQREETAATDGWGYGQWVVAQNFLRTTASMANELKGESFVSGSVAGAQVVTQRRALGVILAIAPWNAALTLTLRTIAVPILCGNTIVFKCSELSPRSQAIVADLFAEAGLPPGVLNIISISRETAPELTAEIIAHPMVRKVAFTGSERVGRIVAMEAAKFLKPCVLELGGKAPVVVLSDANIREAARSIVFGAMAHSGQVCMSAERVIVQQDVAEQLVVEVKRLCEGIKAGDPSNSSDPSVKLGALFSEASARNVVSMMQEAVDGGARLVLGDLKHEGSVVQPHLLADVDVGMRLWKEESFGPVTVFMSVNTIDDAVEMANATTYSLSAALWTTNVHSAMAVAPRIRAGVTSVNGPTFHSEAYVGVVGLGGSSGYGRFDVENFTDKRLIVSHPDWERPYPGLL</sequence>
<dbReference type="InterPro" id="IPR015590">
    <property type="entry name" value="Aldehyde_DH_dom"/>
</dbReference>